<accession>A0A1Y2G009</accession>
<evidence type="ECO:0000313" key="1">
    <source>
        <dbReference type="EMBL" id="ORY88963.1"/>
    </source>
</evidence>
<protein>
    <recommendedName>
        <fullName evidence="3">F-box domain-containing protein</fullName>
    </recommendedName>
</protein>
<dbReference type="OrthoDB" id="3023040at2759"/>
<dbReference type="Proteomes" id="UP000193467">
    <property type="component" value="Unassembled WGS sequence"/>
</dbReference>
<dbReference type="AlphaFoldDB" id="A0A1Y2G009"/>
<dbReference type="EMBL" id="MCGR01000007">
    <property type="protein sequence ID" value="ORY88963.1"/>
    <property type="molecule type" value="Genomic_DNA"/>
</dbReference>
<proteinExistence type="predicted"/>
<organism evidence="1 2">
    <name type="scientific">Leucosporidium creatinivorum</name>
    <dbReference type="NCBI Taxonomy" id="106004"/>
    <lineage>
        <taxon>Eukaryota</taxon>
        <taxon>Fungi</taxon>
        <taxon>Dikarya</taxon>
        <taxon>Basidiomycota</taxon>
        <taxon>Pucciniomycotina</taxon>
        <taxon>Microbotryomycetes</taxon>
        <taxon>Leucosporidiales</taxon>
        <taxon>Leucosporidium</taxon>
    </lineage>
</organism>
<reference evidence="1 2" key="1">
    <citation type="submission" date="2016-07" db="EMBL/GenBank/DDBJ databases">
        <title>Pervasive Adenine N6-methylation of Active Genes in Fungi.</title>
        <authorList>
            <consortium name="DOE Joint Genome Institute"/>
            <person name="Mondo S.J."/>
            <person name="Dannebaum R.O."/>
            <person name="Kuo R.C."/>
            <person name="Labutti K."/>
            <person name="Haridas S."/>
            <person name="Kuo A."/>
            <person name="Salamov A."/>
            <person name="Ahrendt S.R."/>
            <person name="Lipzen A."/>
            <person name="Sullivan W."/>
            <person name="Andreopoulos W.B."/>
            <person name="Clum A."/>
            <person name="Lindquist E."/>
            <person name="Daum C."/>
            <person name="Ramamoorthy G.K."/>
            <person name="Gryganskyi A."/>
            <person name="Culley D."/>
            <person name="Magnuson J.K."/>
            <person name="James T.Y."/>
            <person name="O'Malley M.A."/>
            <person name="Stajich J.E."/>
            <person name="Spatafora J.W."/>
            <person name="Visel A."/>
            <person name="Grigoriev I.V."/>
        </authorList>
    </citation>
    <scope>NUCLEOTIDE SEQUENCE [LARGE SCALE GENOMIC DNA]</scope>
    <source>
        <strain evidence="1 2">62-1032</strain>
    </source>
</reference>
<comment type="caution">
    <text evidence="1">The sequence shown here is derived from an EMBL/GenBank/DDBJ whole genome shotgun (WGS) entry which is preliminary data.</text>
</comment>
<dbReference type="InParanoid" id="A0A1Y2G009"/>
<evidence type="ECO:0000313" key="2">
    <source>
        <dbReference type="Proteomes" id="UP000193467"/>
    </source>
</evidence>
<keyword evidence="2" id="KW-1185">Reference proteome</keyword>
<sequence>MAVIQDLPPELLYHILDLGSEPARGLSSLPLLDYRRTALVARSWRRPSQQLLLFTVSSLTAAWEHGLSSKSGIFASPYIVRTSILSRNNASWKLEAGRVRRLLQLLIARKVKVQGLELDTTAYEDVGLFTGPPSLVAGLQRLRLNGPLVGDLQYQHEDTLELQTLALHYGFWERPIPSTSPLPVFLLGAERLTRLELYLNRPEGMDTLKETLAYVVAPRLRHLKLWCIFTLPPNPTCTLAAFLRACTSLRSVELLEQERAAHSRISNAGGSQGSLVALVLDGRNGLLLAEPEELNLEATSATTRIDPLRSLCATEKDSGLVSSSTASSIRRAPV</sequence>
<name>A0A1Y2G009_9BASI</name>
<evidence type="ECO:0008006" key="3">
    <source>
        <dbReference type="Google" id="ProtNLM"/>
    </source>
</evidence>
<gene>
    <name evidence="1" type="ORF">BCR35DRAFT_329434</name>
</gene>